<gene>
    <name evidence="1" type="ORF">FA95DRAFT_1608186</name>
</gene>
<reference evidence="1" key="2">
    <citation type="journal article" date="2022" name="New Phytol.">
        <title>Evolutionary transition to the ectomycorrhizal habit in the genomes of a hyperdiverse lineage of mushroom-forming fungi.</title>
        <authorList>
            <person name="Looney B."/>
            <person name="Miyauchi S."/>
            <person name="Morin E."/>
            <person name="Drula E."/>
            <person name="Courty P.E."/>
            <person name="Kohler A."/>
            <person name="Kuo A."/>
            <person name="LaButti K."/>
            <person name="Pangilinan J."/>
            <person name="Lipzen A."/>
            <person name="Riley R."/>
            <person name="Andreopoulos W."/>
            <person name="He G."/>
            <person name="Johnson J."/>
            <person name="Nolan M."/>
            <person name="Tritt A."/>
            <person name="Barry K.W."/>
            <person name="Grigoriev I.V."/>
            <person name="Nagy L.G."/>
            <person name="Hibbett D."/>
            <person name="Henrissat B."/>
            <person name="Matheny P.B."/>
            <person name="Labbe J."/>
            <person name="Martin F.M."/>
        </authorList>
    </citation>
    <scope>NUCLEOTIDE SEQUENCE</scope>
    <source>
        <strain evidence="1">FP105234-sp</strain>
    </source>
</reference>
<accession>A0ACB8RKX7</accession>
<proteinExistence type="predicted"/>
<keyword evidence="2" id="KW-1185">Reference proteome</keyword>
<comment type="caution">
    <text evidence="1">The sequence shown here is derived from an EMBL/GenBank/DDBJ whole genome shotgun (WGS) entry which is preliminary data.</text>
</comment>
<organism evidence="1 2">
    <name type="scientific">Auriscalpium vulgare</name>
    <dbReference type="NCBI Taxonomy" id="40419"/>
    <lineage>
        <taxon>Eukaryota</taxon>
        <taxon>Fungi</taxon>
        <taxon>Dikarya</taxon>
        <taxon>Basidiomycota</taxon>
        <taxon>Agaricomycotina</taxon>
        <taxon>Agaricomycetes</taxon>
        <taxon>Russulales</taxon>
        <taxon>Auriscalpiaceae</taxon>
        <taxon>Auriscalpium</taxon>
    </lineage>
</organism>
<reference evidence="1" key="1">
    <citation type="submission" date="2021-02" db="EMBL/GenBank/DDBJ databases">
        <authorList>
            <consortium name="DOE Joint Genome Institute"/>
            <person name="Ahrendt S."/>
            <person name="Looney B.P."/>
            <person name="Miyauchi S."/>
            <person name="Morin E."/>
            <person name="Drula E."/>
            <person name="Courty P.E."/>
            <person name="Chicoki N."/>
            <person name="Fauchery L."/>
            <person name="Kohler A."/>
            <person name="Kuo A."/>
            <person name="Labutti K."/>
            <person name="Pangilinan J."/>
            <person name="Lipzen A."/>
            <person name="Riley R."/>
            <person name="Andreopoulos W."/>
            <person name="He G."/>
            <person name="Johnson J."/>
            <person name="Barry K.W."/>
            <person name="Grigoriev I.V."/>
            <person name="Nagy L."/>
            <person name="Hibbett D."/>
            <person name="Henrissat B."/>
            <person name="Matheny P.B."/>
            <person name="Labbe J."/>
            <person name="Martin F."/>
        </authorList>
    </citation>
    <scope>NUCLEOTIDE SEQUENCE</scope>
    <source>
        <strain evidence="1">FP105234-sp</strain>
    </source>
</reference>
<evidence type="ECO:0000313" key="2">
    <source>
        <dbReference type="Proteomes" id="UP000814033"/>
    </source>
</evidence>
<sequence length="347" mass="38263">MRSRQPTTAKPTLLALPNDVLLTIRDLISDAPFTSEDPSLGLLAHVAVSRTSRQLRALYHFSSAEYEQRFWKRVCVGAGFGRPVRREQGNAQDAPPVMGWRRVAQLVAAHMRVCEIRSCREASSWFGSSFPSTTGARRVPQHCHTRPQDTAQKLAFHPLFYYLHFSPEGAALDPNAILFTHLPTYPDCRFKVYAPLAVHPSASCAFVTYPPVRKISFMRPGGDEDAVIASVFNPDGVTILDVNRLLADILPQGLTAMRTVLSHYQSLIDDYRGPTASFAETMARGLHRGFLGDHRYPFLPVDGSAEVGRPTPAAADVPLGPLAISCDSDGHIIRLDEKHLAEVLVQA</sequence>
<protein>
    <submittedName>
        <fullName evidence="1">Uncharacterized protein</fullName>
    </submittedName>
</protein>
<evidence type="ECO:0000313" key="1">
    <source>
        <dbReference type="EMBL" id="KAI0044846.1"/>
    </source>
</evidence>
<dbReference type="Proteomes" id="UP000814033">
    <property type="component" value="Unassembled WGS sequence"/>
</dbReference>
<name>A0ACB8RKX7_9AGAM</name>
<dbReference type="EMBL" id="MU275969">
    <property type="protein sequence ID" value="KAI0044846.1"/>
    <property type="molecule type" value="Genomic_DNA"/>
</dbReference>